<dbReference type="Proteomes" id="UP000036987">
    <property type="component" value="Unassembled WGS sequence"/>
</dbReference>
<feature type="coiled-coil region" evidence="1">
    <location>
        <begin position="100"/>
        <end position="127"/>
    </location>
</feature>
<dbReference type="AlphaFoldDB" id="A0A0K9P8D7"/>
<dbReference type="GO" id="GO:0016592">
    <property type="term" value="C:mediator complex"/>
    <property type="evidence" value="ECO:0000318"/>
    <property type="project" value="GO_Central"/>
</dbReference>
<keyword evidence="3" id="KW-1185">Reference proteome</keyword>
<sequence>MQELGLEAQKHLEEMIQAAHQILLSMNDELCNPTFWCTATPSNSRPVSEASSNEGGMCGGGKIIDEARLRYKPAVSSLRSVLASIATSLKKGGLESSNSEQNDEDEIERMEKHASILRKELIEKNKQQKLLIDQFRTLIAIVTLWQSPCSL</sequence>
<gene>
    <name evidence="2" type="ORF">ZOSMA_32G00150</name>
</gene>
<dbReference type="PANTHER" id="PTHR36406">
    <property type="entry name" value="MEDIATOR OF RNA POLYMERASE II TRANSCRIPTION SUBUNIT 30"/>
    <property type="match status" value="1"/>
</dbReference>
<dbReference type="OMA" id="TWQSPCA"/>
<proteinExistence type="predicted"/>
<reference evidence="3" key="1">
    <citation type="journal article" date="2016" name="Nature">
        <title>The genome of the seagrass Zostera marina reveals angiosperm adaptation to the sea.</title>
        <authorList>
            <person name="Olsen J.L."/>
            <person name="Rouze P."/>
            <person name="Verhelst B."/>
            <person name="Lin Y.-C."/>
            <person name="Bayer T."/>
            <person name="Collen J."/>
            <person name="Dattolo E."/>
            <person name="De Paoli E."/>
            <person name="Dittami S."/>
            <person name="Maumus F."/>
            <person name="Michel G."/>
            <person name="Kersting A."/>
            <person name="Lauritano C."/>
            <person name="Lohaus R."/>
            <person name="Toepel M."/>
            <person name="Tonon T."/>
            <person name="Vanneste K."/>
            <person name="Amirebrahimi M."/>
            <person name="Brakel J."/>
            <person name="Bostroem C."/>
            <person name="Chovatia M."/>
            <person name="Grimwood J."/>
            <person name="Jenkins J.W."/>
            <person name="Jueterbock A."/>
            <person name="Mraz A."/>
            <person name="Stam W.T."/>
            <person name="Tice H."/>
            <person name="Bornberg-Bauer E."/>
            <person name="Green P.J."/>
            <person name="Pearson G.A."/>
            <person name="Procaccini G."/>
            <person name="Duarte C.M."/>
            <person name="Schmutz J."/>
            <person name="Reusch T.B.H."/>
            <person name="Van de Peer Y."/>
        </authorList>
    </citation>
    <scope>NUCLEOTIDE SEQUENCE [LARGE SCALE GENOMIC DNA]</scope>
    <source>
        <strain evidence="3">cv. Finnish</strain>
    </source>
</reference>
<evidence type="ECO:0000313" key="3">
    <source>
        <dbReference type="Proteomes" id="UP000036987"/>
    </source>
</evidence>
<accession>A0A0K9P8D7</accession>
<dbReference type="OrthoDB" id="532289at2759"/>
<dbReference type="InterPro" id="IPR034568">
    <property type="entry name" value="MED30"/>
</dbReference>
<protein>
    <recommendedName>
        <fullName evidence="4">Mediator of RNA polymerase II transcription subunit 30</fullName>
    </recommendedName>
</protein>
<comment type="caution">
    <text evidence="2">The sequence shown here is derived from an EMBL/GenBank/DDBJ whole genome shotgun (WGS) entry which is preliminary data.</text>
</comment>
<evidence type="ECO:0008006" key="4">
    <source>
        <dbReference type="Google" id="ProtNLM"/>
    </source>
</evidence>
<name>A0A0K9P8D7_ZOSMR</name>
<dbReference type="PANTHER" id="PTHR36406:SF2">
    <property type="entry name" value="MEDIATOR OF RNA POLYMERASE II TRANSCRIPTION SUBUNIT 30"/>
    <property type="match status" value="1"/>
</dbReference>
<keyword evidence="1" id="KW-0175">Coiled coil</keyword>
<dbReference type="EMBL" id="LFYR01001054">
    <property type="protein sequence ID" value="KMZ65229.1"/>
    <property type="molecule type" value="Genomic_DNA"/>
</dbReference>
<dbReference type="STRING" id="29655.A0A0K9P8D7"/>
<evidence type="ECO:0000313" key="2">
    <source>
        <dbReference type="EMBL" id="KMZ65229.1"/>
    </source>
</evidence>
<organism evidence="2 3">
    <name type="scientific">Zostera marina</name>
    <name type="common">Eelgrass</name>
    <dbReference type="NCBI Taxonomy" id="29655"/>
    <lineage>
        <taxon>Eukaryota</taxon>
        <taxon>Viridiplantae</taxon>
        <taxon>Streptophyta</taxon>
        <taxon>Embryophyta</taxon>
        <taxon>Tracheophyta</taxon>
        <taxon>Spermatophyta</taxon>
        <taxon>Magnoliopsida</taxon>
        <taxon>Liliopsida</taxon>
        <taxon>Zosteraceae</taxon>
        <taxon>Zostera</taxon>
    </lineage>
</organism>
<evidence type="ECO:0000256" key="1">
    <source>
        <dbReference type="SAM" id="Coils"/>
    </source>
</evidence>